<dbReference type="Gene3D" id="1.20.1640.10">
    <property type="entry name" value="Multidrug efflux transporter AcrB transmembrane domain"/>
    <property type="match status" value="2"/>
</dbReference>
<feature type="transmembrane region" description="Helical" evidence="1">
    <location>
        <begin position="433"/>
        <end position="453"/>
    </location>
</feature>
<keyword evidence="1" id="KW-1133">Transmembrane helix</keyword>
<evidence type="ECO:0000313" key="3">
    <source>
        <dbReference type="Proteomes" id="UP001331561"/>
    </source>
</evidence>
<feature type="transmembrane region" description="Helical" evidence="1">
    <location>
        <begin position="465"/>
        <end position="488"/>
    </location>
</feature>
<accession>A0ABU6K2G5</accession>
<protein>
    <submittedName>
        <fullName evidence="2">Efflux RND transporter permease subunit</fullName>
    </submittedName>
</protein>
<evidence type="ECO:0000256" key="1">
    <source>
        <dbReference type="SAM" id="Phobius"/>
    </source>
</evidence>
<feature type="transmembrane region" description="Helical" evidence="1">
    <location>
        <begin position="983"/>
        <end position="1007"/>
    </location>
</feature>
<dbReference type="Gene3D" id="3.30.70.1430">
    <property type="entry name" value="Multidrug efflux transporter AcrB pore domain"/>
    <property type="match status" value="2"/>
</dbReference>
<dbReference type="PANTHER" id="PTHR32063:SF21">
    <property type="entry name" value="MULTIDRUG RESISTANCE PROTEIN MDTB"/>
    <property type="match status" value="1"/>
</dbReference>
<comment type="caution">
    <text evidence="2">The sequence shown here is derived from an EMBL/GenBank/DDBJ whole genome shotgun (WGS) entry which is preliminary data.</text>
</comment>
<dbReference type="InterPro" id="IPR027463">
    <property type="entry name" value="AcrB_DN_DC_subdom"/>
</dbReference>
<feature type="transmembrane region" description="Helical" evidence="1">
    <location>
        <begin position="905"/>
        <end position="930"/>
    </location>
</feature>
<feature type="transmembrane region" description="Helical" evidence="1">
    <location>
        <begin position="531"/>
        <end position="551"/>
    </location>
</feature>
<dbReference type="SUPFAM" id="SSF82714">
    <property type="entry name" value="Multidrug efflux transporter AcrB TolC docking domain, DN and DC subdomains"/>
    <property type="match status" value="2"/>
</dbReference>
<dbReference type="SUPFAM" id="SSF82693">
    <property type="entry name" value="Multidrug efflux transporter AcrB pore domain, PN1, PN2, PC1 and PC2 subdomains"/>
    <property type="match status" value="3"/>
</dbReference>
<dbReference type="PRINTS" id="PR00702">
    <property type="entry name" value="ACRIFLAVINRP"/>
</dbReference>
<reference evidence="2 3" key="1">
    <citation type="submission" date="2024-01" db="EMBL/GenBank/DDBJ databases">
        <title>Uliginosibacterium soil sp. nov.</title>
        <authorList>
            <person name="Lv Y."/>
        </authorList>
    </citation>
    <scope>NUCLEOTIDE SEQUENCE [LARGE SCALE GENOMIC DNA]</scope>
    <source>
        <strain evidence="2 3">H3</strain>
    </source>
</reference>
<dbReference type="SUPFAM" id="SSF82866">
    <property type="entry name" value="Multidrug efflux transporter AcrB transmembrane domain"/>
    <property type="match status" value="2"/>
</dbReference>
<feature type="transmembrane region" description="Helical" evidence="1">
    <location>
        <begin position="854"/>
        <end position="872"/>
    </location>
</feature>
<evidence type="ECO:0000313" key="2">
    <source>
        <dbReference type="EMBL" id="MEC5385230.1"/>
    </source>
</evidence>
<feature type="transmembrane region" description="Helical" evidence="1">
    <location>
        <begin position="362"/>
        <end position="383"/>
    </location>
</feature>
<dbReference type="Gene3D" id="3.30.70.1440">
    <property type="entry name" value="Multidrug efflux transporter AcrB pore domain"/>
    <property type="match status" value="1"/>
</dbReference>
<dbReference type="EMBL" id="JAYXHS010000001">
    <property type="protein sequence ID" value="MEC5385230.1"/>
    <property type="molecule type" value="Genomic_DNA"/>
</dbReference>
<dbReference type="Gene3D" id="3.30.70.1320">
    <property type="entry name" value="Multidrug efflux transporter AcrB pore domain like"/>
    <property type="match status" value="1"/>
</dbReference>
<proteinExistence type="predicted"/>
<dbReference type="Pfam" id="PF00873">
    <property type="entry name" value="ACR_tran"/>
    <property type="match status" value="1"/>
</dbReference>
<feature type="transmembrane region" description="Helical" evidence="1">
    <location>
        <begin position="336"/>
        <end position="355"/>
    </location>
</feature>
<name>A0ABU6K2G5_9RHOO</name>
<dbReference type="Gene3D" id="3.30.2090.10">
    <property type="entry name" value="Multidrug efflux transporter AcrB TolC docking domain, DN and DC subdomains"/>
    <property type="match status" value="2"/>
</dbReference>
<dbReference type="PANTHER" id="PTHR32063">
    <property type="match status" value="1"/>
</dbReference>
<organism evidence="2 3">
    <name type="scientific">Uliginosibacterium silvisoli</name>
    <dbReference type="NCBI Taxonomy" id="3114758"/>
    <lineage>
        <taxon>Bacteria</taxon>
        <taxon>Pseudomonadati</taxon>
        <taxon>Pseudomonadota</taxon>
        <taxon>Betaproteobacteria</taxon>
        <taxon>Rhodocyclales</taxon>
        <taxon>Zoogloeaceae</taxon>
        <taxon>Uliginosibacterium</taxon>
    </lineage>
</organism>
<feature type="transmembrane region" description="Helical" evidence="1">
    <location>
        <begin position="955"/>
        <end position="977"/>
    </location>
</feature>
<sequence length="1036" mass="112637">MSMSFSELCIRRPVGTTLLWIAIMIAGFAAWFKLPISALPSFNQPTINVSANLPGASPETMASSVATVLERQFSTIAGLRVQTSSSTLGSTSITLEFDPAIDINVAAIDVQAALLRANRQLPRDMTNPPSYRKVNPADDPILFITLNSPSLSLDQLNSFADNLISPSLATLPGVAQVTINGQKRYAVRINVDPGKLAARDLSITELATALGNANANTPIGTLQGTRQTLVLSTNDQLTNAAAFASLIVATKNGQSVRLSDVANVEDSVENIRSSSWTNGQRGINLQVLRQPNANTVAVVDAVREALPRLQEQLPASVQIDILNDRSISIRESIHDVNLTMLLTIGLVMMVILMFLRRLPATLIPSVSLPASLLGTFGLMLWTGYSLDNISLMGLTIAIGLVVDDAIVVLENIVRHVEEGMEPFSAAITGVREVAFTVVSISISLVAVFIPIFFMPGTVGLLFHEFAVVVTLAIAVSAAAALTIIPMLAARFIKHEPEDHVVPAWSRWFERGFDRVLNTYTSSLAWTLTRRWMMLALALATCVATVWLYMIMPKGFFPEEDIGQIRAPVQAAQDMSWPAMRELLVQLDTKIRANPYVSDVVANSGNGNRGFIFITLKPRSERPSMQKVLESLRRDTASVPGAQVSYSAIQNLRLGGRQANSRFQYTLQAVDYATVADWADRLQRKLRESSLLKDINSDAERRGLQAKLVVDKDKALSLGVDMANMRTVLNNAFGERQVATIYAAEDNYPVIMQWADNYRADESGLEFLKLRTKTGQLIPISSFAHVERIAANNSVNHQGQIAAVTLSFNLADGVTLSQAVEEVQSLKDSLNMPSNIFGAFAGDAAVYQSSQTSQLWLILVAIAVIYVVLGMLYESWIHPVTILAGIPSAAVGALLSLQIVGLELTFIAMIGILLLIGIVKKNAIMMIDFALEAERERGRTPAEAIVESCRLRFRPIMMTTLAAVMGALPIALGLGAGAELRQPMGVAIVGGLIFSQLITLYITPSLYLSFDWLQHKLGLIKPKEAEPLSESEKQSAY</sequence>
<keyword evidence="1" id="KW-0472">Membrane</keyword>
<dbReference type="RefSeq" id="WP_327598190.1">
    <property type="nucleotide sequence ID" value="NZ_JAYXHS010000001.1"/>
</dbReference>
<dbReference type="InterPro" id="IPR001036">
    <property type="entry name" value="Acrflvin-R"/>
</dbReference>
<keyword evidence="3" id="KW-1185">Reference proteome</keyword>
<keyword evidence="1" id="KW-0812">Transmembrane</keyword>
<dbReference type="Proteomes" id="UP001331561">
    <property type="component" value="Unassembled WGS sequence"/>
</dbReference>
<gene>
    <name evidence="2" type="ORF">VVD49_05815</name>
</gene>